<protein>
    <submittedName>
        <fullName evidence="2">DUF397 domain-containing protein</fullName>
    </submittedName>
</protein>
<dbReference type="RefSeq" id="WP_343980431.1">
    <property type="nucleotide sequence ID" value="NZ_BAAAJG010000012.1"/>
</dbReference>
<dbReference type="EMBL" id="JBHUCP010000017">
    <property type="protein sequence ID" value="MFD1532027.1"/>
    <property type="molecule type" value="Genomic_DNA"/>
</dbReference>
<sequence length="84" mass="8952">MPESELQWIKASSSWGVDACVELAADGDLVAVRHSRNPQVVIHYSPAEFAAFLQGAKDGEFDHLLAAEPARVNRPPAPGSAAAR</sequence>
<evidence type="ECO:0000313" key="3">
    <source>
        <dbReference type="Proteomes" id="UP001597145"/>
    </source>
</evidence>
<evidence type="ECO:0000259" key="1">
    <source>
        <dbReference type="Pfam" id="PF04149"/>
    </source>
</evidence>
<accession>A0ABW4FSK2</accession>
<dbReference type="InterPro" id="IPR007278">
    <property type="entry name" value="DUF397"/>
</dbReference>
<dbReference type="Pfam" id="PF04149">
    <property type="entry name" value="DUF397"/>
    <property type="match status" value="1"/>
</dbReference>
<dbReference type="Proteomes" id="UP001597145">
    <property type="component" value="Unassembled WGS sequence"/>
</dbReference>
<keyword evidence="3" id="KW-1185">Reference proteome</keyword>
<organism evidence="2 3">
    <name type="scientific">Pseudonocardia aurantiaca</name>
    <dbReference type="NCBI Taxonomy" id="75290"/>
    <lineage>
        <taxon>Bacteria</taxon>
        <taxon>Bacillati</taxon>
        <taxon>Actinomycetota</taxon>
        <taxon>Actinomycetes</taxon>
        <taxon>Pseudonocardiales</taxon>
        <taxon>Pseudonocardiaceae</taxon>
        <taxon>Pseudonocardia</taxon>
    </lineage>
</organism>
<name>A0ABW4FSK2_9PSEU</name>
<evidence type="ECO:0000313" key="2">
    <source>
        <dbReference type="EMBL" id="MFD1532027.1"/>
    </source>
</evidence>
<feature type="domain" description="DUF397" evidence="1">
    <location>
        <begin position="6"/>
        <end position="57"/>
    </location>
</feature>
<reference evidence="3" key="1">
    <citation type="journal article" date="2019" name="Int. J. Syst. Evol. Microbiol.">
        <title>The Global Catalogue of Microorganisms (GCM) 10K type strain sequencing project: providing services to taxonomists for standard genome sequencing and annotation.</title>
        <authorList>
            <consortium name="The Broad Institute Genomics Platform"/>
            <consortium name="The Broad Institute Genome Sequencing Center for Infectious Disease"/>
            <person name="Wu L."/>
            <person name="Ma J."/>
        </authorList>
    </citation>
    <scope>NUCLEOTIDE SEQUENCE [LARGE SCALE GENOMIC DNA]</scope>
    <source>
        <strain evidence="3">JCM 12165</strain>
    </source>
</reference>
<gene>
    <name evidence="2" type="ORF">ACFSCY_21580</name>
</gene>
<comment type="caution">
    <text evidence="2">The sequence shown here is derived from an EMBL/GenBank/DDBJ whole genome shotgun (WGS) entry which is preliminary data.</text>
</comment>
<proteinExistence type="predicted"/>